<feature type="domain" description="Rhodopsin" evidence="8">
    <location>
        <begin position="162"/>
        <end position="286"/>
    </location>
</feature>
<evidence type="ECO:0000313" key="9">
    <source>
        <dbReference type="EMBL" id="RWA10921.1"/>
    </source>
</evidence>
<evidence type="ECO:0000259" key="8">
    <source>
        <dbReference type="Pfam" id="PF20684"/>
    </source>
</evidence>
<evidence type="ECO:0000256" key="5">
    <source>
        <dbReference type="ARBA" id="ARBA00038359"/>
    </source>
</evidence>
<dbReference type="InterPro" id="IPR049326">
    <property type="entry name" value="Rhodopsin_dom_fungi"/>
</dbReference>
<reference evidence="9 10" key="1">
    <citation type="submission" date="2018-12" db="EMBL/GenBank/DDBJ databases">
        <title>Draft genome sequence of Xylaria grammica IHI A82.</title>
        <authorList>
            <person name="Buettner E."/>
            <person name="Kellner H."/>
        </authorList>
    </citation>
    <scope>NUCLEOTIDE SEQUENCE [LARGE SCALE GENOMIC DNA]</scope>
    <source>
        <strain evidence="9 10">IHI A82</strain>
    </source>
</reference>
<accession>A0A439D938</accession>
<proteinExistence type="inferred from homology"/>
<feature type="transmembrane region" description="Helical" evidence="7">
    <location>
        <begin position="43"/>
        <end position="61"/>
    </location>
</feature>
<comment type="subcellular location">
    <subcellularLocation>
        <location evidence="1">Membrane</location>
        <topology evidence="1">Multi-pass membrane protein</topology>
    </subcellularLocation>
</comment>
<comment type="caution">
    <text evidence="9">The sequence shown here is derived from an EMBL/GenBank/DDBJ whole genome shotgun (WGS) entry which is preliminary data.</text>
</comment>
<dbReference type="PANTHER" id="PTHR33048">
    <property type="entry name" value="PTH11-LIKE INTEGRAL MEMBRANE PROTEIN (AFU_ORTHOLOGUE AFUA_5G11245)"/>
    <property type="match status" value="1"/>
</dbReference>
<organism evidence="9 10">
    <name type="scientific">Xylaria grammica</name>
    <dbReference type="NCBI Taxonomy" id="363999"/>
    <lineage>
        <taxon>Eukaryota</taxon>
        <taxon>Fungi</taxon>
        <taxon>Dikarya</taxon>
        <taxon>Ascomycota</taxon>
        <taxon>Pezizomycotina</taxon>
        <taxon>Sordariomycetes</taxon>
        <taxon>Xylariomycetidae</taxon>
        <taxon>Xylariales</taxon>
        <taxon>Xylariaceae</taxon>
        <taxon>Xylaria</taxon>
    </lineage>
</organism>
<evidence type="ECO:0000256" key="6">
    <source>
        <dbReference type="SAM" id="MobiDB-lite"/>
    </source>
</evidence>
<feature type="transmembrane region" description="Helical" evidence="7">
    <location>
        <begin position="261"/>
        <end position="285"/>
    </location>
</feature>
<evidence type="ECO:0000256" key="2">
    <source>
        <dbReference type="ARBA" id="ARBA00022692"/>
    </source>
</evidence>
<evidence type="ECO:0000256" key="7">
    <source>
        <dbReference type="SAM" id="Phobius"/>
    </source>
</evidence>
<protein>
    <recommendedName>
        <fullName evidence="8">Rhodopsin domain-containing protein</fullName>
    </recommendedName>
</protein>
<name>A0A439D938_9PEZI</name>
<feature type="transmembrane region" description="Helical" evidence="7">
    <location>
        <begin position="12"/>
        <end position="31"/>
    </location>
</feature>
<feature type="region of interest" description="Disordered" evidence="6">
    <location>
        <begin position="296"/>
        <end position="326"/>
    </location>
</feature>
<keyword evidence="2 7" id="KW-0812">Transmembrane</keyword>
<sequence>MAIRDGGVQIVASMWSLTGVTLVFLLCRLYTRLVMLRVFSSDDHLFILAFVCLLAMTAFYTKAATLGLGQSNADIGDPDLIVAATFWEAVGQTFTILGTAVAKWSLGLFLLRLVTVRWQKIVIWTALVCVIVLSVSVALTFWFQVTKLDLTKYEVKPYERLLTYSSCTPVKFVWDHRIEGSCPVDLFPPSTILNVATILVDFLFAALPWFFIWGLQMNKQEKIVILVSMSLGVFAGAAGIVRALEIGGIASENFLRDTVGLILWSAIEQSVTMVCICIPVCRPLFKATIRKLRSQKGTTAGGDGSYKLSGLTRRQRHSSTEDGGELGFRSGLRGVVVSANKDRTTVSKCYAGGPQTNNGSDEEILIQPNGEASHSGGIHVTNEFHVTST</sequence>
<evidence type="ECO:0000313" key="10">
    <source>
        <dbReference type="Proteomes" id="UP000286045"/>
    </source>
</evidence>
<dbReference type="GO" id="GO:0016020">
    <property type="term" value="C:membrane"/>
    <property type="evidence" value="ECO:0007669"/>
    <property type="project" value="UniProtKB-SubCell"/>
</dbReference>
<keyword evidence="3 7" id="KW-1133">Transmembrane helix</keyword>
<dbReference type="Proteomes" id="UP000286045">
    <property type="component" value="Unassembled WGS sequence"/>
</dbReference>
<evidence type="ECO:0000256" key="1">
    <source>
        <dbReference type="ARBA" id="ARBA00004141"/>
    </source>
</evidence>
<evidence type="ECO:0000256" key="4">
    <source>
        <dbReference type="ARBA" id="ARBA00023136"/>
    </source>
</evidence>
<keyword evidence="4 7" id="KW-0472">Membrane</keyword>
<feature type="transmembrane region" description="Helical" evidence="7">
    <location>
        <begin position="191"/>
        <end position="211"/>
    </location>
</feature>
<comment type="similarity">
    <text evidence="5">Belongs to the SAT4 family.</text>
</comment>
<dbReference type="InterPro" id="IPR052337">
    <property type="entry name" value="SAT4-like"/>
</dbReference>
<dbReference type="AlphaFoldDB" id="A0A439D938"/>
<keyword evidence="10" id="KW-1185">Reference proteome</keyword>
<feature type="transmembrane region" description="Helical" evidence="7">
    <location>
        <begin position="121"/>
        <end position="143"/>
    </location>
</feature>
<feature type="domain" description="Rhodopsin" evidence="8">
    <location>
        <begin position="28"/>
        <end position="144"/>
    </location>
</feature>
<dbReference type="PANTHER" id="PTHR33048:SF93">
    <property type="entry name" value="INTEGRAL MEMBRANE PROTEIN"/>
    <property type="match status" value="1"/>
</dbReference>
<dbReference type="Pfam" id="PF20684">
    <property type="entry name" value="Fung_rhodopsin"/>
    <property type="match status" value="2"/>
</dbReference>
<feature type="transmembrane region" description="Helical" evidence="7">
    <location>
        <begin position="223"/>
        <end position="241"/>
    </location>
</feature>
<evidence type="ECO:0000256" key="3">
    <source>
        <dbReference type="ARBA" id="ARBA00022989"/>
    </source>
</evidence>
<gene>
    <name evidence="9" type="ORF">EKO27_g4192</name>
</gene>
<feature type="transmembrane region" description="Helical" evidence="7">
    <location>
        <begin position="94"/>
        <end position="114"/>
    </location>
</feature>
<dbReference type="EMBL" id="RYZI01000096">
    <property type="protein sequence ID" value="RWA10921.1"/>
    <property type="molecule type" value="Genomic_DNA"/>
</dbReference>